<name>A0A939EMJ6_9HYPH</name>
<dbReference type="GO" id="GO:0006974">
    <property type="term" value="P:DNA damage response"/>
    <property type="evidence" value="ECO:0007669"/>
    <property type="project" value="TreeGrafter"/>
</dbReference>
<accession>A0A939EMJ6</accession>
<sequence>MQVRFPYSPPPQKQPTAAAETTLERIRARITPFAVATGLTVIAFAGLLNQAQAEAATATASPSILVTGQGTASLVPDIAALNLRVVTPGDSAPEALDANSEQLSKIIASLTKIGLEERDLQTSGFSINPRYADRRETPDAPLKIIGYEVRNGLTVKVRDLAKLSSVLDQVVKAGANEMGGISFEVSNPEAPLNDARKAAVKDARAKAELYAEAAGAQLGKILLITEQSAGGGPAPMYKAEMAMMRADVPIQAGEETLSASVTIRFELIQPK</sequence>
<dbReference type="AlphaFoldDB" id="A0A939EMJ6"/>
<dbReference type="InterPro" id="IPR007497">
    <property type="entry name" value="SIMPL/DUF541"/>
</dbReference>
<dbReference type="PANTHER" id="PTHR34387:SF1">
    <property type="entry name" value="PERIPLASMIC IMMUNOGENIC PROTEIN"/>
    <property type="match status" value="1"/>
</dbReference>
<dbReference type="InterPro" id="IPR052022">
    <property type="entry name" value="26kDa_periplasmic_antigen"/>
</dbReference>
<dbReference type="Proteomes" id="UP000664779">
    <property type="component" value="Unassembled WGS sequence"/>
</dbReference>
<reference evidence="1" key="1">
    <citation type="submission" date="2021-03" db="EMBL/GenBank/DDBJ databases">
        <title>Roseibium sp. CAU 1637 isolated from Incheon.</title>
        <authorList>
            <person name="Kim W."/>
        </authorList>
    </citation>
    <scope>NUCLEOTIDE SEQUENCE</scope>
    <source>
        <strain evidence="1">CAU 1637</strain>
    </source>
</reference>
<evidence type="ECO:0000313" key="1">
    <source>
        <dbReference type="EMBL" id="MBO0343759.1"/>
    </source>
</evidence>
<organism evidence="1 2">
    <name type="scientific">Roseibium limicola</name>
    <dbReference type="NCBI Taxonomy" id="2816037"/>
    <lineage>
        <taxon>Bacteria</taxon>
        <taxon>Pseudomonadati</taxon>
        <taxon>Pseudomonadota</taxon>
        <taxon>Alphaproteobacteria</taxon>
        <taxon>Hyphomicrobiales</taxon>
        <taxon>Stappiaceae</taxon>
        <taxon>Roseibium</taxon>
    </lineage>
</organism>
<gene>
    <name evidence="1" type="ORF">J0X15_00880</name>
</gene>
<protein>
    <submittedName>
        <fullName evidence="1">SIMPL domain-containing protein</fullName>
    </submittedName>
</protein>
<keyword evidence="2" id="KW-1185">Reference proteome</keyword>
<comment type="caution">
    <text evidence="1">The sequence shown here is derived from an EMBL/GenBank/DDBJ whole genome shotgun (WGS) entry which is preliminary data.</text>
</comment>
<evidence type="ECO:0000313" key="2">
    <source>
        <dbReference type="Proteomes" id="UP000664779"/>
    </source>
</evidence>
<dbReference type="Gene3D" id="3.30.70.2970">
    <property type="entry name" value="Protein of unknown function (DUF541), domain 2"/>
    <property type="match status" value="1"/>
</dbReference>
<dbReference type="EMBL" id="JAFLNF010000001">
    <property type="protein sequence ID" value="MBO0343759.1"/>
    <property type="molecule type" value="Genomic_DNA"/>
</dbReference>
<dbReference type="RefSeq" id="WP_206937408.1">
    <property type="nucleotide sequence ID" value="NZ_JAFLNF010000001.1"/>
</dbReference>
<proteinExistence type="predicted"/>
<dbReference type="Pfam" id="PF04402">
    <property type="entry name" value="SIMPL"/>
    <property type="match status" value="1"/>
</dbReference>
<dbReference type="PANTHER" id="PTHR34387">
    <property type="entry name" value="SLR1258 PROTEIN"/>
    <property type="match status" value="1"/>
</dbReference>
<dbReference type="Gene3D" id="3.30.110.170">
    <property type="entry name" value="Protein of unknown function (DUF541), domain 1"/>
    <property type="match status" value="1"/>
</dbReference>